<dbReference type="InterPro" id="IPR006140">
    <property type="entry name" value="D-isomer_DH_NAD-bd"/>
</dbReference>
<dbReference type="AlphaFoldDB" id="A0A2T2YDJ7"/>
<keyword evidence="5" id="KW-1185">Reference proteome</keyword>
<organism evidence="4 5">
    <name type="scientific">Adhaeribacter arboris</name>
    <dbReference type="NCBI Taxonomy" id="2072846"/>
    <lineage>
        <taxon>Bacteria</taxon>
        <taxon>Pseudomonadati</taxon>
        <taxon>Bacteroidota</taxon>
        <taxon>Cytophagia</taxon>
        <taxon>Cytophagales</taxon>
        <taxon>Hymenobacteraceae</taxon>
        <taxon>Adhaeribacter</taxon>
    </lineage>
</organism>
<dbReference type="Proteomes" id="UP000240357">
    <property type="component" value="Unassembled WGS sequence"/>
</dbReference>
<dbReference type="InterPro" id="IPR036291">
    <property type="entry name" value="NAD(P)-bd_dom_sf"/>
</dbReference>
<dbReference type="PANTHER" id="PTHR43333">
    <property type="entry name" value="2-HACID_DH_C DOMAIN-CONTAINING PROTEIN"/>
    <property type="match status" value="1"/>
</dbReference>
<evidence type="ECO:0000313" key="5">
    <source>
        <dbReference type="Proteomes" id="UP000240357"/>
    </source>
</evidence>
<dbReference type="PANTHER" id="PTHR43333:SF1">
    <property type="entry name" value="D-ISOMER SPECIFIC 2-HYDROXYACID DEHYDROGENASE NAD-BINDING DOMAIN-CONTAINING PROTEIN"/>
    <property type="match status" value="1"/>
</dbReference>
<evidence type="ECO:0000256" key="1">
    <source>
        <dbReference type="ARBA" id="ARBA00023002"/>
    </source>
</evidence>
<sequence>MKLFVYTSLNEANRSYLRQELPPTITPVFRNELPEIEILNAFQSAEIIMGNPPVSWFEATLPKLLFWQLDSAGFEQYQSVKLNASVANMGDFFARPCAETMVGGILAFYRGIPELVKLQEQKEWQGSHVRPHLDLLGNKKVVILGAGTIGQTCKQMLLGFGCQIKLTARQNSVADIHSFEALLEVLPETDVVINTLPGGADKYVSQTFLQAMKTGSLYASVGRGTTTDESALIAVLQSGKLIGAVLDVTEQEPLPESNPLWEMKNVLLTQHTGGGYRGEEEGKVKQVLVNLARFLKEEEILFQVDLARGY</sequence>
<dbReference type="Pfam" id="PF02826">
    <property type="entry name" value="2-Hacid_dh_C"/>
    <property type="match status" value="1"/>
</dbReference>
<dbReference type="OrthoDB" id="9805416at2"/>
<evidence type="ECO:0000256" key="2">
    <source>
        <dbReference type="ARBA" id="ARBA00023027"/>
    </source>
</evidence>
<keyword evidence="2" id="KW-0520">NAD</keyword>
<evidence type="ECO:0000259" key="3">
    <source>
        <dbReference type="Pfam" id="PF02826"/>
    </source>
</evidence>
<evidence type="ECO:0000313" key="4">
    <source>
        <dbReference type="EMBL" id="PSR53582.1"/>
    </source>
</evidence>
<name>A0A2T2YDJ7_9BACT</name>
<dbReference type="Gene3D" id="3.40.50.720">
    <property type="entry name" value="NAD(P)-binding Rossmann-like Domain"/>
    <property type="match status" value="2"/>
</dbReference>
<proteinExistence type="predicted"/>
<dbReference type="CDD" id="cd05300">
    <property type="entry name" value="2-Hacid_dh_1"/>
    <property type="match status" value="1"/>
</dbReference>
<dbReference type="GO" id="GO:0016491">
    <property type="term" value="F:oxidoreductase activity"/>
    <property type="evidence" value="ECO:0007669"/>
    <property type="project" value="UniProtKB-KW"/>
</dbReference>
<keyword evidence="1" id="KW-0560">Oxidoreductase</keyword>
<dbReference type="EMBL" id="PYFT01000001">
    <property type="protein sequence ID" value="PSR53582.1"/>
    <property type="molecule type" value="Genomic_DNA"/>
</dbReference>
<dbReference type="RefSeq" id="WP_106928351.1">
    <property type="nucleotide sequence ID" value="NZ_PYFT01000001.1"/>
</dbReference>
<feature type="domain" description="D-isomer specific 2-hydroxyacid dehydrogenase NAD-binding" evidence="3">
    <location>
        <begin position="103"/>
        <end position="273"/>
    </location>
</feature>
<dbReference type="GO" id="GO:0051287">
    <property type="term" value="F:NAD binding"/>
    <property type="evidence" value="ECO:0007669"/>
    <property type="project" value="InterPro"/>
</dbReference>
<reference evidence="4 5" key="1">
    <citation type="submission" date="2018-03" db="EMBL/GenBank/DDBJ databases">
        <title>Adhaeribacter sp. HMF7605 Genome sequencing and assembly.</title>
        <authorList>
            <person name="Kang H."/>
            <person name="Kang J."/>
            <person name="Cha I."/>
            <person name="Kim H."/>
            <person name="Joh K."/>
        </authorList>
    </citation>
    <scope>NUCLEOTIDE SEQUENCE [LARGE SCALE GENOMIC DNA]</scope>
    <source>
        <strain evidence="4 5">HMF7605</strain>
    </source>
</reference>
<comment type="caution">
    <text evidence="4">The sequence shown here is derived from an EMBL/GenBank/DDBJ whole genome shotgun (WGS) entry which is preliminary data.</text>
</comment>
<protein>
    <submittedName>
        <fullName evidence="4">D-2-hydroxyacid dehydrogenase</fullName>
    </submittedName>
</protein>
<dbReference type="SUPFAM" id="SSF51735">
    <property type="entry name" value="NAD(P)-binding Rossmann-fold domains"/>
    <property type="match status" value="1"/>
</dbReference>
<accession>A0A2T2YDJ7</accession>
<gene>
    <name evidence="4" type="ORF">AHMF7605_08605</name>
</gene>